<reference evidence="1 2" key="1">
    <citation type="submission" date="2016-11" db="EMBL/GenBank/DDBJ databases">
        <authorList>
            <person name="Jaros S."/>
            <person name="Januszkiewicz K."/>
            <person name="Wedrychowicz H."/>
        </authorList>
    </citation>
    <scope>NUCLEOTIDE SEQUENCE [LARGE SCALE GENOMIC DNA]</scope>
    <source>
        <strain evidence="1 2">DSM 15970</strain>
    </source>
</reference>
<accession>A0A1M6L674</accession>
<evidence type="ECO:0008006" key="3">
    <source>
        <dbReference type="Google" id="ProtNLM"/>
    </source>
</evidence>
<proteinExistence type="predicted"/>
<protein>
    <recommendedName>
        <fullName evidence="3">Zn-finger containing protein</fullName>
    </recommendedName>
</protein>
<gene>
    <name evidence="1" type="ORF">SAMN02745691_02337</name>
</gene>
<dbReference type="EMBL" id="FQYT01000032">
    <property type="protein sequence ID" value="SHJ66686.1"/>
    <property type="molecule type" value="Genomic_DNA"/>
</dbReference>
<dbReference type="CDD" id="cd20335">
    <property type="entry name" value="BRcat_RBR"/>
    <property type="match status" value="1"/>
</dbReference>
<dbReference type="STRING" id="1122934.SAMN02745691_02337"/>
<dbReference type="Proteomes" id="UP000184342">
    <property type="component" value="Unassembled WGS sequence"/>
</dbReference>
<dbReference type="Gene3D" id="2.20.28.160">
    <property type="match status" value="1"/>
</dbReference>
<evidence type="ECO:0000313" key="1">
    <source>
        <dbReference type="EMBL" id="SHJ66686.1"/>
    </source>
</evidence>
<keyword evidence="2" id="KW-1185">Reference proteome</keyword>
<sequence>MDQLSKFLIGVGIALWIITIFLPNNGIYSVALVLIFVSYLRAFSKNHPQRYRENEGFLRYYNKVKGFFKGGSRPGSGNRKNQRIFTCPSCKQKIRVPKGKGRIKIKCPKCGTEFIKKS</sequence>
<evidence type="ECO:0000313" key="2">
    <source>
        <dbReference type="Proteomes" id="UP000184342"/>
    </source>
</evidence>
<name>A0A1M6L674_9FIRM</name>
<organism evidence="1 2">
    <name type="scientific">Parasporobacterium paucivorans DSM 15970</name>
    <dbReference type="NCBI Taxonomy" id="1122934"/>
    <lineage>
        <taxon>Bacteria</taxon>
        <taxon>Bacillati</taxon>
        <taxon>Bacillota</taxon>
        <taxon>Clostridia</taxon>
        <taxon>Lachnospirales</taxon>
        <taxon>Lachnospiraceae</taxon>
        <taxon>Parasporobacterium</taxon>
    </lineage>
</organism>
<dbReference type="AlphaFoldDB" id="A0A1M6L674"/>